<protein>
    <submittedName>
        <fullName evidence="1">Uncharacterized protein</fullName>
    </submittedName>
</protein>
<dbReference type="EMBL" id="JBHTJR010000023">
    <property type="protein sequence ID" value="MFD0992491.1"/>
    <property type="molecule type" value="Genomic_DNA"/>
</dbReference>
<accession>A0ABW3JQA8</accession>
<proteinExistence type="predicted"/>
<evidence type="ECO:0000313" key="1">
    <source>
        <dbReference type="EMBL" id="MFD0992491.1"/>
    </source>
</evidence>
<sequence>MSAIQIASQVDKIKFPEFTASLITGVFDAITANQIKQMAAYTEMLSKVSKSLTSFINEAKDDITSGELLEFLSNTFSYEKGGNIKTMQYGEVYDKLQNGQAVDNEAKSELTSELTIKDGSNTITPSITKAGFLDAVKSRIAENKYKLLRDMMKLGYQKLVVKDGVVETKLEFFTQQYEYDVENTSEFERKNRSWGFGGSFKGGFLGGILGINGGISNTETKVSTVNTSKIDISNTTVDIFGHVKVNFKSDFFPLANFQ</sequence>
<organism evidence="1 2">
    <name type="scientific">Tenacibaculum geojense</name>
    <dbReference type="NCBI Taxonomy" id="915352"/>
    <lineage>
        <taxon>Bacteria</taxon>
        <taxon>Pseudomonadati</taxon>
        <taxon>Bacteroidota</taxon>
        <taxon>Flavobacteriia</taxon>
        <taxon>Flavobacteriales</taxon>
        <taxon>Flavobacteriaceae</taxon>
        <taxon>Tenacibaculum</taxon>
    </lineage>
</organism>
<reference evidence="2" key="1">
    <citation type="journal article" date="2019" name="Int. J. Syst. Evol. Microbiol.">
        <title>The Global Catalogue of Microorganisms (GCM) 10K type strain sequencing project: providing services to taxonomists for standard genome sequencing and annotation.</title>
        <authorList>
            <consortium name="The Broad Institute Genomics Platform"/>
            <consortium name="The Broad Institute Genome Sequencing Center for Infectious Disease"/>
            <person name="Wu L."/>
            <person name="Ma J."/>
        </authorList>
    </citation>
    <scope>NUCLEOTIDE SEQUENCE [LARGE SCALE GENOMIC DNA]</scope>
    <source>
        <strain evidence="2">CCUG 60527</strain>
    </source>
</reference>
<gene>
    <name evidence="1" type="ORF">ACFQ1U_04685</name>
</gene>
<dbReference type="RefSeq" id="WP_386105838.1">
    <property type="nucleotide sequence ID" value="NZ_JBHTJR010000023.1"/>
</dbReference>
<keyword evidence="2" id="KW-1185">Reference proteome</keyword>
<evidence type="ECO:0000313" key="2">
    <source>
        <dbReference type="Proteomes" id="UP001597062"/>
    </source>
</evidence>
<name>A0ABW3JQA8_9FLAO</name>
<dbReference type="Proteomes" id="UP001597062">
    <property type="component" value="Unassembled WGS sequence"/>
</dbReference>
<comment type="caution">
    <text evidence="1">The sequence shown here is derived from an EMBL/GenBank/DDBJ whole genome shotgun (WGS) entry which is preliminary data.</text>
</comment>